<keyword evidence="1" id="KW-0812">Transmembrane</keyword>
<dbReference type="OrthoDB" id="7340239at2"/>
<evidence type="ECO:0000256" key="1">
    <source>
        <dbReference type="SAM" id="Phobius"/>
    </source>
</evidence>
<dbReference type="InterPro" id="IPR009739">
    <property type="entry name" value="LprI-like_N"/>
</dbReference>
<gene>
    <name evidence="3" type="ORF">IB75_02065</name>
</gene>
<organism evidence="3 4">
    <name type="scientific">Nitrosococcus oceani C-27</name>
    <dbReference type="NCBI Taxonomy" id="314279"/>
    <lineage>
        <taxon>Bacteria</taxon>
        <taxon>Pseudomonadati</taxon>
        <taxon>Pseudomonadota</taxon>
        <taxon>Gammaproteobacteria</taxon>
        <taxon>Chromatiales</taxon>
        <taxon>Chromatiaceae</taxon>
        <taxon>Nitrosococcus</taxon>
    </lineage>
</organism>
<reference evidence="3 4" key="1">
    <citation type="submission" date="2014-07" db="EMBL/GenBank/DDBJ databases">
        <title>Comparative analysis of Nitrosococcus oceani genome inventories of strains from Pacific and Atlantic gyres.</title>
        <authorList>
            <person name="Lim C.K."/>
            <person name="Wang L."/>
            <person name="Sayavedra-Soto L.A."/>
            <person name="Klotz M.G."/>
        </authorList>
    </citation>
    <scope>NUCLEOTIDE SEQUENCE [LARGE SCALE GENOMIC DNA]</scope>
    <source>
        <strain evidence="3 4">C-27</strain>
    </source>
</reference>
<feature type="transmembrane region" description="Helical" evidence="1">
    <location>
        <begin position="6"/>
        <end position="26"/>
    </location>
</feature>
<name>A0A0E2ZAD1_9GAMM</name>
<evidence type="ECO:0000313" key="3">
    <source>
        <dbReference type="EMBL" id="KFI20650.1"/>
    </source>
</evidence>
<dbReference type="Pfam" id="PF07007">
    <property type="entry name" value="LprI"/>
    <property type="match status" value="1"/>
</dbReference>
<evidence type="ECO:0000313" key="4">
    <source>
        <dbReference type="Proteomes" id="UP000028839"/>
    </source>
</evidence>
<keyword evidence="1" id="KW-1133">Transmembrane helix</keyword>
<sequence>MQLPDFIKDVVLLLLGGVGTAVWFFWRRRTEQAPVFENIHKAEKLLSLRKELDNTNYTFEDLKSLEDALMERADVAKVLSISYEEEAKQVREIEMSTAMTQAEMNIVAGNAYQSAERKLDAILEQIKEFLSPEESALLDEANQAWRTYQKSHADFSASQYEGGSIQPLIYASTMETVTVARIVELEAELKFMKDTRVPNAEQDAL</sequence>
<accession>A0A0E2ZAD1</accession>
<keyword evidence="1" id="KW-0472">Membrane</keyword>
<proteinExistence type="predicted"/>
<dbReference type="HOGENOM" id="CLU_1336346_0_0_6"/>
<dbReference type="AlphaFoldDB" id="A0A0E2ZAD1"/>
<evidence type="ECO:0000259" key="2">
    <source>
        <dbReference type="Pfam" id="PF07007"/>
    </source>
</evidence>
<dbReference type="EMBL" id="JPGN01000012">
    <property type="protein sequence ID" value="KFI20650.1"/>
    <property type="molecule type" value="Genomic_DNA"/>
</dbReference>
<protein>
    <recommendedName>
        <fullName evidence="2">Lysozyme inhibitor LprI-like N-terminal domain-containing protein</fullName>
    </recommendedName>
</protein>
<comment type="caution">
    <text evidence="3">The sequence shown here is derived from an EMBL/GenBank/DDBJ whole genome shotgun (WGS) entry which is preliminary data.</text>
</comment>
<feature type="domain" description="Lysozyme inhibitor LprI-like N-terminal" evidence="2">
    <location>
        <begin position="95"/>
        <end position="185"/>
    </location>
</feature>
<dbReference type="Gene3D" id="1.20.1270.180">
    <property type="match status" value="1"/>
</dbReference>
<dbReference type="Proteomes" id="UP000028839">
    <property type="component" value="Unassembled WGS sequence"/>
</dbReference>